<protein>
    <recommendedName>
        <fullName evidence="3">Galectin domain-containing protein</fullName>
    </recommendedName>
</protein>
<evidence type="ECO:0000256" key="2">
    <source>
        <dbReference type="SAM" id="SignalP"/>
    </source>
</evidence>
<sequence length="959" mass="111166">MSEKFYHLLNCFIGLLAMMLLISGGKAQEQTTPIRLTGGDKSLFSIPIATMDQCMPHEEWNTFGIEFRLPKQGGHCVEDGMIICYPSTLAYHNVNTVHTVDEFSVRSKLYNLRNMNLDKDCKNMLIGKPLDKRHNWRGFSVSTKQRDGQQIIKLKGMSSFLESYEIYGAQRQFVIHFGNAKELFTYVTVDFGERIELDPMDNQKRDAYKKLAKRGAPLRDFFGFWALGMDIMPWTDSNIELNVYRPCECSMEAWFIRPTDAEPEDPKVPTVGSDWPECKYRTNKRINFKEFNINMSAKHLFYITLSMKDVENPWVNFTVWGNNVTAESNDKEKLAQVKMFHLAMSINNSHVEFEEEHGYSPRIVPIINPLENTTQTQLLEFIFAFTGHSYGIKLNGKFVQSNYLKEGEEFFPIHWTDPKKMKKQFERMTSFQINANALLINDPPPLMPFETIDTNYISPFIPLPFFMTILSVEIETEINFKISLDDINKYNFTVSLLHDRPESHEKIGATVLEINFIPGHMKFTSYSAKKAEPSKHYKFNLTELTDIKIIAQQDDLFSVKFINKQKEQFSDKTSVPIWAVNFIRIKGEHIKLLDRPSVLNVEKEKNNNLNFVASLDTVLNYGDEIWMEMIITEQTKSFTIRLMHESVRFSTEIGDTLLLLEFDLSKPNIRCKNYLHENHDFSIGPESTHKLNKYGQHFHLLINATAKHFAIRIDQVGFQLDCKYGISKKNAHLYFFTYPPWAVDKIQIESVGRMELKSFKIKHTNANITEWANVRHFARVIDKENGRLLSKDERINVKIPKKQNGSRGFTFYLLYEGLRWHPFIGKTVMKMNFSGTNLLEFSSYDSTLQKKFDLGNLKNCTIAEQLDKSNIKEFNIGIHVMDNAGNYNVTFDTGGNVTECQYKSPEMPPWTVQYIAVVSNDPQQLIKPEISCVPHNRCMKMKQVDDLLEKQTNGMKKKL</sequence>
<organism evidence="4 5">
    <name type="scientific">Heterodera trifolii</name>
    <dbReference type="NCBI Taxonomy" id="157864"/>
    <lineage>
        <taxon>Eukaryota</taxon>
        <taxon>Metazoa</taxon>
        <taxon>Ecdysozoa</taxon>
        <taxon>Nematoda</taxon>
        <taxon>Chromadorea</taxon>
        <taxon>Rhabditida</taxon>
        <taxon>Tylenchina</taxon>
        <taxon>Tylenchomorpha</taxon>
        <taxon>Tylenchoidea</taxon>
        <taxon>Heteroderidae</taxon>
        <taxon>Heteroderinae</taxon>
        <taxon>Heterodera</taxon>
    </lineage>
</organism>
<dbReference type="InterPro" id="IPR001079">
    <property type="entry name" value="Galectin_CRD"/>
</dbReference>
<feature type="domain" description="Galectin" evidence="3">
    <location>
        <begin position="611"/>
        <end position="762"/>
    </location>
</feature>
<evidence type="ECO:0000313" key="5">
    <source>
        <dbReference type="Proteomes" id="UP001620626"/>
    </source>
</evidence>
<name>A0ABD2L9Q1_9BILA</name>
<comment type="caution">
    <text evidence="4">The sequence shown here is derived from an EMBL/GenBank/DDBJ whole genome shotgun (WGS) entry which is preliminary data.</text>
</comment>
<dbReference type="GO" id="GO:0030246">
    <property type="term" value="F:carbohydrate binding"/>
    <property type="evidence" value="ECO:0007669"/>
    <property type="project" value="UniProtKB-KW"/>
</dbReference>
<evidence type="ECO:0000259" key="3">
    <source>
        <dbReference type="PROSITE" id="PS51304"/>
    </source>
</evidence>
<feature type="chain" id="PRO_5044816181" description="Galectin domain-containing protein" evidence="2">
    <location>
        <begin position="28"/>
        <end position="959"/>
    </location>
</feature>
<evidence type="ECO:0000313" key="4">
    <source>
        <dbReference type="EMBL" id="KAL3111906.1"/>
    </source>
</evidence>
<feature type="signal peptide" evidence="2">
    <location>
        <begin position="1"/>
        <end position="27"/>
    </location>
</feature>
<dbReference type="Gene3D" id="2.60.120.200">
    <property type="match status" value="1"/>
</dbReference>
<accession>A0ABD2L9Q1</accession>
<keyword evidence="5" id="KW-1185">Reference proteome</keyword>
<proteinExistence type="predicted"/>
<reference evidence="4 5" key="1">
    <citation type="submission" date="2024-10" db="EMBL/GenBank/DDBJ databases">
        <authorList>
            <person name="Kim D."/>
        </authorList>
    </citation>
    <scope>NUCLEOTIDE SEQUENCE [LARGE SCALE GENOMIC DNA]</scope>
    <source>
        <strain evidence="4">BH-2024</strain>
    </source>
</reference>
<dbReference type="AlphaFoldDB" id="A0ABD2L9Q1"/>
<dbReference type="EMBL" id="JBICBT010000491">
    <property type="protein sequence ID" value="KAL3111906.1"/>
    <property type="molecule type" value="Genomic_DNA"/>
</dbReference>
<keyword evidence="2" id="KW-0732">Signal</keyword>
<evidence type="ECO:0000256" key="1">
    <source>
        <dbReference type="ARBA" id="ARBA00022734"/>
    </source>
</evidence>
<gene>
    <name evidence="4" type="ORF">niasHT_015104</name>
</gene>
<dbReference type="PROSITE" id="PS51304">
    <property type="entry name" value="GALECTIN"/>
    <property type="match status" value="1"/>
</dbReference>
<dbReference type="Proteomes" id="UP001620626">
    <property type="component" value="Unassembled WGS sequence"/>
</dbReference>
<keyword evidence="1" id="KW-0430">Lectin</keyword>